<gene>
    <name evidence="1" type="ORF">GQR93_05235</name>
</gene>
<sequence>MDRGYLDEQELTDLTYGKVFIGNNGVLARMPDDPVDDDRLYLHHNGANFTLYQASKSDIRILINTIDGVTTAISNYPIKENQYGCLYVDHPSIQNNLTVRQAQDLFIQ</sequence>
<dbReference type="RefSeq" id="WP_003553019.1">
    <property type="nucleotide sequence ID" value="NZ_JBDNNC010000034.1"/>
</dbReference>
<evidence type="ECO:0000313" key="1">
    <source>
        <dbReference type="EMBL" id="QHB51662.1"/>
    </source>
</evidence>
<dbReference type="Proteomes" id="UP000465035">
    <property type="component" value="Chromosome"/>
</dbReference>
<proteinExistence type="predicted"/>
<dbReference type="AlphaFoldDB" id="A0A6P1E7F7"/>
<organism evidence="1 2">
    <name type="scientific">Lentilactobacillus hilgardii</name>
    <name type="common">Lactobacillus hilgardii</name>
    <dbReference type="NCBI Taxonomy" id="1588"/>
    <lineage>
        <taxon>Bacteria</taxon>
        <taxon>Bacillati</taxon>
        <taxon>Bacillota</taxon>
        <taxon>Bacilli</taxon>
        <taxon>Lactobacillales</taxon>
        <taxon>Lactobacillaceae</taxon>
        <taxon>Lentilactobacillus</taxon>
    </lineage>
</organism>
<accession>A0A6P1E7F7</accession>
<name>A0A6P1E7F7_LENHI</name>
<reference evidence="1 2" key="1">
    <citation type="submission" date="2019-12" db="EMBL/GenBank/DDBJ databases">
        <title>Lactobacillus hilgardii FLUB.</title>
        <authorList>
            <person name="Gustaw K."/>
        </authorList>
    </citation>
    <scope>NUCLEOTIDE SEQUENCE [LARGE SCALE GENOMIC DNA]</scope>
    <source>
        <strain evidence="1 2">FLUB</strain>
    </source>
</reference>
<evidence type="ECO:0000313" key="2">
    <source>
        <dbReference type="Proteomes" id="UP000465035"/>
    </source>
</evidence>
<protein>
    <submittedName>
        <fullName evidence="1">Uncharacterized protein</fullName>
    </submittedName>
</protein>
<dbReference type="EMBL" id="CP047121">
    <property type="protein sequence ID" value="QHB51662.1"/>
    <property type="molecule type" value="Genomic_DNA"/>
</dbReference>